<gene>
    <name evidence="4" type="ORF">SAMN05421647_103164</name>
</gene>
<dbReference type="InterPro" id="IPR027417">
    <property type="entry name" value="P-loop_NTPase"/>
</dbReference>
<feature type="domain" description="Helicase C-terminal" evidence="3">
    <location>
        <begin position="628"/>
        <end position="786"/>
    </location>
</feature>
<keyword evidence="1 4" id="KW-0347">Helicase</keyword>
<dbReference type="InterPro" id="IPR001650">
    <property type="entry name" value="Helicase_C-like"/>
</dbReference>
<dbReference type="AlphaFoldDB" id="A0A1N6R7V4"/>
<proteinExistence type="predicted"/>
<organism evidence="4 5">
    <name type="scientific">Marinobacterium stanieri</name>
    <dbReference type="NCBI Taxonomy" id="49186"/>
    <lineage>
        <taxon>Bacteria</taxon>
        <taxon>Pseudomonadati</taxon>
        <taxon>Pseudomonadota</taxon>
        <taxon>Gammaproteobacteria</taxon>
        <taxon>Oceanospirillales</taxon>
        <taxon>Oceanospirillaceae</taxon>
        <taxon>Marinobacterium</taxon>
    </lineage>
</organism>
<reference evidence="4 5" key="1">
    <citation type="submission" date="2017-01" db="EMBL/GenBank/DDBJ databases">
        <authorList>
            <person name="Mah S.A."/>
            <person name="Swanson W.J."/>
            <person name="Moy G.W."/>
            <person name="Vacquier V.D."/>
        </authorList>
    </citation>
    <scope>NUCLEOTIDE SEQUENCE [LARGE SCALE GENOMIC DNA]</scope>
    <source>
        <strain evidence="4 5">DSM 7027</strain>
    </source>
</reference>
<dbReference type="InterPro" id="IPR038718">
    <property type="entry name" value="SNF2-like_sf"/>
</dbReference>
<keyword evidence="1 4" id="KW-0067">ATP-binding</keyword>
<sequence length="1069" mass="120103">MEWPNQDRFPTNRPQFTVHSTIKDWFFNSEQLLLVTGYASLGKVIDLIASLSIDHQHARIFLGNEPQPIMRERSTSTVADEMRDYWLAKGLSIDQCPRIETAARRLRARDLEVRMPGRGERRVHAKLYCATDNVLLGSSNFTHAGLHNQIEGNTIFSRSRDKARYAETWSLAEAIWETGECCNDWLADLIEQLMKVVTWQEALARACSELLSGDWVDLLLSMEHESERLWPSQRDGIAQALYILDNTGAVLIADATGSGKTRMGAFLVQATAARARATGRVSSLCGIICPPSVIENWVTETDRPGPNTCVGSSGLLGRRSKDAKRIERILAQGDILVVDEAHNYHNLKSNRSQKLLESVATDLMLFTATPINRSARDLLVMINLLGADNLQEQTLKQLESYLGGRKRIAKLDQTVIQQLSNEIRQFTVRRTISQLKGYIAAQPEAYKNALGENCTYPEIINQVYAIDGNERDREIALQIAQLASQLKGLNYLLKPIKDDPGLGEADPEALQRYVEWRIDAARFLAAYTIMHALRASTYVLMEVVLGHEAACNAARLKPDDNHTERQGLIERIRQKARKMPAPAVDPAFLPDFLKNADRYQDAVAQELQLYEQIAALTAELSLEREKTKVRQIQEASQRHHKLLVFEERILALRVIENLLKQAKPTHHVHLATGRDPKAKAELCELMGLGGREGKHIGLCSNAMAEGVNLQSASCLIMLDRPSVIRHAEQRIGRIERLDSPHQEAEVLWPLDAPAFRLNRDHKFISRHQETKRLIGANFEVPEEYEADDFDTMAEESSEELISKLEQSREEQSFGVQDAFHTVRSLYDGNGAALIPKTLVNQMKATTGVVISRVSVVGSKTSSSWAFICQAGTNQQPARWVLVSDDERNTTARLDEIVAFLKANLGPDTCDVKPTDASIAQMEKLVKTLRENPDITLSSNRLALLKLLSQYVDHMSHVTAKKQDQQQLDYYHAVKTILPWTTGGLLDEGRDNASLRQLESLADAFQVLLQPLRTERLKKMGNKKLVRHRDLLPKLKQSPLEFNAFKRATELALRQSSCEPSTAAVIFGVM</sequence>
<evidence type="ECO:0000259" key="3">
    <source>
        <dbReference type="PROSITE" id="PS51194"/>
    </source>
</evidence>
<keyword evidence="5" id="KW-1185">Reference proteome</keyword>
<dbReference type="EMBL" id="FTMN01000003">
    <property type="protein sequence ID" value="SIQ24971.1"/>
    <property type="molecule type" value="Genomic_DNA"/>
</dbReference>
<evidence type="ECO:0000259" key="2">
    <source>
        <dbReference type="PROSITE" id="PS51192"/>
    </source>
</evidence>
<dbReference type="Proteomes" id="UP000186895">
    <property type="component" value="Unassembled WGS sequence"/>
</dbReference>
<dbReference type="Gene3D" id="3.40.50.10810">
    <property type="entry name" value="Tandem AAA-ATPase domain"/>
    <property type="match status" value="1"/>
</dbReference>
<evidence type="ECO:0000256" key="1">
    <source>
        <dbReference type="ARBA" id="ARBA00022806"/>
    </source>
</evidence>
<dbReference type="PROSITE" id="PS51192">
    <property type="entry name" value="HELICASE_ATP_BIND_1"/>
    <property type="match status" value="1"/>
</dbReference>
<dbReference type="Pfam" id="PF00176">
    <property type="entry name" value="SNF2-rel_dom"/>
    <property type="match status" value="1"/>
</dbReference>
<protein>
    <submittedName>
        <fullName evidence="4">Helicase conserved C-terminal domain-containing protein</fullName>
    </submittedName>
</protein>
<dbReference type="Gene3D" id="3.30.870.10">
    <property type="entry name" value="Endonuclease Chain A"/>
    <property type="match status" value="1"/>
</dbReference>
<dbReference type="SMART" id="SM00487">
    <property type="entry name" value="DEXDc"/>
    <property type="match status" value="1"/>
</dbReference>
<dbReference type="STRING" id="49186.SAMN05421647_103164"/>
<evidence type="ECO:0000313" key="4">
    <source>
        <dbReference type="EMBL" id="SIQ24971.1"/>
    </source>
</evidence>
<dbReference type="InterPro" id="IPR014001">
    <property type="entry name" value="Helicase_ATP-bd"/>
</dbReference>
<dbReference type="PROSITE" id="PS51194">
    <property type="entry name" value="HELICASE_CTER"/>
    <property type="match status" value="1"/>
</dbReference>
<evidence type="ECO:0000313" key="5">
    <source>
        <dbReference type="Proteomes" id="UP000186895"/>
    </source>
</evidence>
<dbReference type="PANTHER" id="PTHR10799">
    <property type="entry name" value="SNF2/RAD54 HELICASE FAMILY"/>
    <property type="match status" value="1"/>
</dbReference>
<dbReference type="Gene3D" id="3.40.50.300">
    <property type="entry name" value="P-loop containing nucleotide triphosphate hydrolases"/>
    <property type="match status" value="1"/>
</dbReference>
<keyword evidence="1 4" id="KW-0378">Hydrolase</keyword>
<feature type="domain" description="Helicase ATP-binding" evidence="2">
    <location>
        <begin position="241"/>
        <end position="388"/>
    </location>
</feature>
<accession>A0A1N6R7V4</accession>
<dbReference type="InterPro" id="IPR000330">
    <property type="entry name" value="SNF2_N"/>
</dbReference>
<dbReference type="Pfam" id="PF00271">
    <property type="entry name" value="Helicase_C"/>
    <property type="match status" value="1"/>
</dbReference>
<dbReference type="CDD" id="cd09117">
    <property type="entry name" value="PLDc_Bfil_DEXD_like"/>
    <property type="match status" value="1"/>
</dbReference>
<dbReference type="SUPFAM" id="SSF52540">
    <property type="entry name" value="P-loop containing nucleoside triphosphate hydrolases"/>
    <property type="match status" value="2"/>
</dbReference>
<keyword evidence="1 4" id="KW-0547">Nucleotide-binding</keyword>
<dbReference type="GO" id="GO:0005524">
    <property type="term" value="F:ATP binding"/>
    <property type="evidence" value="ECO:0007669"/>
    <property type="project" value="InterPro"/>
</dbReference>
<dbReference type="GO" id="GO:0004386">
    <property type="term" value="F:helicase activity"/>
    <property type="evidence" value="ECO:0007669"/>
    <property type="project" value="UniProtKB-KW"/>
</dbReference>
<name>A0A1N6R7V4_9GAMM</name>
<dbReference type="RefSeq" id="WP_076462367.1">
    <property type="nucleotide sequence ID" value="NZ_FTMN01000003.1"/>
</dbReference>